<reference evidence="1" key="1">
    <citation type="journal article" date="2014" name="Front. Microbiol.">
        <title>High frequency of phylogenetically diverse reductive dehalogenase-homologous genes in deep subseafloor sedimentary metagenomes.</title>
        <authorList>
            <person name="Kawai M."/>
            <person name="Futagami T."/>
            <person name="Toyoda A."/>
            <person name="Takaki Y."/>
            <person name="Nishi S."/>
            <person name="Hori S."/>
            <person name="Arai W."/>
            <person name="Tsubouchi T."/>
            <person name="Morono Y."/>
            <person name="Uchiyama I."/>
            <person name="Ito T."/>
            <person name="Fujiyama A."/>
            <person name="Inagaki F."/>
            <person name="Takami H."/>
        </authorList>
    </citation>
    <scope>NUCLEOTIDE SEQUENCE</scope>
    <source>
        <strain evidence="1">Expedition CK06-06</strain>
    </source>
</reference>
<organism evidence="1">
    <name type="scientific">marine sediment metagenome</name>
    <dbReference type="NCBI Taxonomy" id="412755"/>
    <lineage>
        <taxon>unclassified sequences</taxon>
        <taxon>metagenomes</taxon>
        <taxon>ecological metagenomes</taxon>
    </lineage>
</organism>
<dbReference type="CDD" id="cd00093">
    <property type="entry name" value="HTH_XRE"/>
    <property type="match status" value="1"/>
</dbReference>
<accession>X0WYD1</accession>
<gene>
    <name evidence="1" type="ORF">S01H1_48646</name>
</gene>
<name>X0WYD1_9ZZZZ</name>
<evidence type="ECO:0000313" key="1">
    <source>
        <dbReference type="EMBL" id="GAG28222.1"/>
    </source>
</evidence>
<comment type="caution">
    <text evidence="1">The sequence shown here is derived from an EMBL/GenBank/DDBJ whole genome shotgun (WGS) entry which is preliminary data.</text>
</comment>
<proteinExistence type="predicted"/>
<feature type="non-terminal residue" evidence="1">
    <location>
        <position position="1"/>
    </location>
</feature>
<dbReference type="EMBL" id="BARS01031247">
    <property type="protein sequence ID" value="GAG28222.1"/>
    <property type="molecule type" value="Genomic_DNA"/>
</dbReference>
<dbReference type="AlphaFoldDB" id="X0WYD1"/>
<protein>
    <submittedName>
        <fullName evidence="1">Uncharacterized protein</fullName>
    </submittedName>
</protein>
<sequence length="204" mass="23005">RPEFALVVGTTPATVSRWESGEVQPFSHNYARLEEIEKVVDAIELLRQTRLWGAADERAFRSGVAAPACHSVMAVFIRLCAAIQRRSEPGKWNKPLHTQILDHIYWTTFDTPFEVTVDPLDEPTAKATLGTNRAGAPVWFVKVCPVCGKPHDFTELGISTTPAKCWQKHRQPVFVATNEPHRFTDAKKEFRHRQKASTEAEVES</sequence>
<dbReference type="InterPro" id="IPR001387">
    <property type="entry name" value="Cro/C1-type_HTH"/>
</dbReference>